<dbReference type="InterPro" id="IPR002347">
    <property type="entry name" value="SDR_fam"/>
</dbReference>
<name>A0A1B8R5H0_RHILT</name>
<comment type="similarity">
    <text evidence="1">Belongs to the short-chain dehydrogenases/reductases (SDR) family.</text>
</comment>
<dbReference type="AlphaFoldDB" id="A0A1B8R5H0"/>
<dbReference type="PROSITE" id="PS00061">
    <property type="entry name" value="ADH_SHORT"/>
    <property type="match status" value="1"/>
</dbReference>
<evidence type="ECO:0000256" key="1">
    <source>
        <dbReference type="ARBA" id="ARBA00006484"/>
    </source>
</evidence>
<reference evidence="3" key="2">
    <citation type="journal article" date="2016" name="Front. Microbiol.">
        <title>The Regulatory Protein RosR Affects Rhizobium leguminosarum bv. trifolii Protein Profiles, Cell Surface Properties, and Symbiosis with Clover.</title>
        <authorList>
            <person name="Rachwal K."/>
            <person name="Boguszewska A."/>
            <person name="Kopcinska J."/>
            <person name="Karas M."/>
            <person name="Tchorzewski M."/>
            <person name="Janczarek M."/>
        </authorList>
    </citation>
    <scope>NUCLEOTIDE SEQUENCE</scope>
    <source>
        <strain evidence="3">Rt24.2</strain>
    </source>
</reference>
<evidence type="ECO:0000256" key="2">
    <source>
        <dbReference type="ARBA" id="ARBA00023002"/>
    </source>
</evidence>
<dbReference type="PRINTS" id="PR00080">
    <property type="entry name" value="SDRFAMILY"/>
</dbReference>
<proteinExistence type="inferred from homology"/>
<reference evidence="3" key="1">
    <citation type="journal article" date="2015" name="BMC Genomics">
        <title>Transcriptome profiling of a Rhizobium leguminosarum bv. trifolii rosR mutant reveals the role of the transcriptional regulator RosR in motility, synthesis of cell-surface components, and other cellular processes.</title>
        <authorList>
            <person name="Rachwal K."/>
            <person name="Matczynska E."/>
            <person name="Janczarek M."/>
        </authorList>
    </citation>
    <scope>NUCLEOTIDE SEQUENCE</scope>
    <source>
        <strain evidence="3">Rt24.2</strain>
    </source>
</reference>
<dbReference type="PANTHER" id="PTHR42760">
    <property type="entry name" value="SHORT-CHAIN DEHYDROGENASES/REDUCTASES FAMILY MEMBER"/>
    <property type="match status" value="1"/>
</dbReference>
<sequence>MKQQLGRVVVITGAAGGIGRALVDLFATGGDTVVAVDLPDSGVLEMARHLEYPHLCLECDVSREEDILSLYSRIEERFLHIDVLVNNAAVGPDLVATSNTHVEDFQLALRVNLVGPNIMARETARRMKPGGVIANVASVAGLLANPHRNAYAASKAGLIAITKVLACEWAPRGIRVCAVAPGYVRTPMIAELERAGKIRSAQVRSRIPMGRMARPDEVARAVRFMVSVQAAYITGSTLVVDGGLMSFNQPGEAHPTVDNSRDAEPPRRVEGTHARIAVVICGAKGIGAAVVRRFAERGDTVVIVDKNGEAAADLASSLGDKHLAISADVTRESEVVALFDELRQCYGHIDILVNCAAPKGAFVLSIEDVSQVFERGLSVNLTGAFTCAREAIKVMRPGSVILNLGACADFLRPASRHTADAYNAAIEMLTRCMAAELGPFGVRTATIVPGHIRTLGVTHWSKFMSRWVARQIPMGRLGEPEEVADAAYFLASADASYITGSILNVDGGLTSNFGPSCVSKSDLTGNRLCDDDRTKLRIPGKSSTLGRKVRTAAFFDGTSP</sequence>
<dbReference type="PANTHER" id="PTHR42760:SF133">
    <property type="entry name" value="3-OXOACYL-[ACYL-CARRIER-PROTEIN] REDUCTASE"/>
    <property type="match status" value="1"/>
</dbReference>
<keyword evidence="2" id="KW-0560">Oxidoreductase</keyword>
<accession>A0A1B8R5H0</accession>
<dbReference type="InterPro" id="IPR020904">
    <property type="entry name" value="Sc_DH/Rdtase_CS"/>
</dbReference>
<dbReference type="EMBL" id="KX490863">
    <property type="protein sequence ID" value="AOO93227.1"/>
    <property type="molecule type" value="Genomic_DNA"/>
</dbReference>
<organism evidence="3">
    <name type="scientific">Rhizobium leguminosarum bv. trifolii</name>
    <dbReference type="NCBI Taxonomy" id="386"/>
    <lineage>
        <taxon>Bacteria</taxon>
        <taxon>Pseudomonadati</taxon>
        <taxon>Pseudomonadota</taxon>
        <taxon>Alphaproteobacteria</taxon>
        <taxon>Hyphomicrobiales</taxon>
        <taxon>Rhizobiaceae</taxon>
        <taxon>Rhizobium/Agrobacterium group</taxon>
        <taxon>Rhizobium</taxon>
    </lineage>
</organism>
<dbReference type="PRINTS" id="PR00081">
    <property type="entry name" value="GDHRDH"/>
</dbReference>
<protein>
    <submittedName>
        <fullName evidence="3">Short-chain dehydrogenase</fullName>
    </submittedName>
</protein>
<dbReference type="GeneID" id="61428860"/>
<dbReference type="Pfam" id="PF13561">
    <property type="entry name" value="adh_short_C2"/>
    <property type="match status" value="2"/>
</dbReference>
<dbReference type="Gene3D" id="3.40.50.720">
    <property type="entry name" value="NAD(P)-binding Rossmann-like Domain"/>
    <property type="match status" value="2"/>
</dbReference>
<dbReference type="CDD" id="cd05233">
    <property type="entry name" value="SDR_c"/>
    <property type="match status" value="1"/>
</dbReference>
<dbReference type="InterPro" id="IPR036291">
    <property type="entry name" value="NAD(P)-bd_dom_sf"/>
</dbReference>
<dbReference type="SUPFAM" id="SSF51735">
    <property type="entry name" value="NAD(P)-binding Rossmann-fold domains"/>
    <property type="match status" value="2"/>
</dbReference>
<dbReference type="GO" id="GO:0016616">
    <property type="term" value="F:oxidoreductase activity, acting on the CH-OH group of donors, NAD or NADP as acceptor"/>
    <property type="evidence" value="ECO:0007669"/>
    <property type="project" value="TreeGrafter"/>
</dbReference>
<evidence type="ECO:0000313" key="3">
    <source>
        <dbReference type="EMBL" id="AOO93227.1"/>
    </source>
</evidence>
<dbReference type="FunFam" id="3.40.50.720:FF:000084">
    <property type="entry name" value="Short-chain dehydrogenase reductase"/>
    <property type="match status" value="2"/>
</dbReference>
<dbReference type="RefSeq" id="WP_065277605.1">
    <property type="nucleotide sequence ID" value="NZ_MAMO01000157.1"/>
</dbReference>